<evidence type="ECO:0000313" key="3">
    <source>
        <dbReference type="Proteomes" id="UP000076744"/>
    </source>
</evidence>
<name>A0A167UDV3_CORFA</name>
<comment type="caution">
    <text evidence="2">The sequence shown here is derived from an EMBL/GenBank/DDBJ whole genome shotgun (WGS) entry which is preliminary data.</text>
</comment>
<accession>A0A167UDV3</accession>
<dbReference type="STRING" id="1081104.A0A167UDV3"/>
<feature type="region of interest" description="Disordered" evidence="1">
    <location>
        <begin position="146"/>
        <end position="174"/>
    </location>
</feature>
<dbReference type="OrthoDB" id="5151375at2759"/>
<organism evidence="2 3">
    <name type="scientific">Cordyceps fumosorosea (strain ARSEF 2679)</name>
    <name type="common">Isaria fumosorosea</name>
    <dbReference type="NCBI Taxonomy" id="1081104"/>
    <lineage>
        <taxon>Eukaryota</taxon>
        <taxon>Fungi</taxon>
        <taxon>Dikarya</taxon>
        <taxon>Ascomycota</taxon>
        <taxon>Pezizomycotina</taxon>
        <taxon>Sordariomycetes</taxon>
        <taxon>Hypocreomycetidae</taxon>
        <taxon>Hypocreales</taxon>
        <taxon>Cordycipitaceae</taxon>
        <taxon>Cordyceps</taxon>
    </lineage>
</organism>
<keyword evidence="3" id="KW-1185">Reference proteome</keyword>
<proteinExistence type="predicted"/>
<dbReference type="GeneID" id="30021860"/>
<dbReference type="RefSeq" id="XP_018703744.1">
    <property type="nucleotide sequence ID" value="XM_018849173.1"/>
</dbReference>
<dbReference type="AlphaFoldDB" id="A0A167UDV3"/>
<sequence>MDRLDTLLINARDRLGCSGLRNLHDLGQMRQETLEKRIAAAQHRLTVRNTLSIYTAWLWERAFSIAPKNLQLVIEKWCVYLWGIGCTREMARVAWTEAQAMLGPFLLARPPPPGAVHMKIGSSITNQFPTAPIAKRKLDVLEDGASPDELTVDDKTRRDALPPSAKRQKASHTAQGIAVPPMYQSLPLLPLPTPAGRGDFLSLSPRNGDESTRSIDSAARRGKEENEAIWAREDFRFNFRSEYSFAIRQLGLN</sequence>
<evidence type="ECO:0000313" key="2">
    <source>
        <dbReference type="EMBL" id="OAA61489.1"/>
    </source>
</evidence>
<dbReference type="EMBL" id="AZHB01000013">
    <property type="protein sequence ID" value="OAA61489.1"/>
    <property type="molecule type" value="Genomic_DNA"/>
</dbReference>
<dbReference type="Proteomes" id="UP000076744">
    <property type="component" value="Unassembled WGS sequence"/>
</dbReference>
<gene>
    <name evidence="2" type="ORF">ISF_05568</name>
</gene>
<feature type="region of interest" description="Disordered" evidence="1">
    <location>
        <begin position="197"/>
        <end position="220"/>
    </location>
</feature>
<evidence type="ECO:0000256" key="1">
    <source>
        <dbReference type="SAM" id="MobiDB-lite"/>
    </source>
</evidence>
<feature type="compositionally biased region" description="Basic and acidic residues" evidence="1">
    <location>
        <begin position="207"/>
        <end position="220"/>
    </location>
</feature>
<protein>
    <submittedName>
        <fullName evidence="2">Uncharacterized protein</fullName>
    </submittedName>
</protein>
<reference evidence="2 3" key="1">
    <citation type="journal article" date="2016" name="Genome Biol. Evol.">
        <title>Divergent and convergent evolution of fungal pathogenicity.</title>
        <authorList>
            <person name="Shang Y."/>
            <person name="Xiao G."/>
            <person name="Zheng P."/>
            <person name="Cen K."/>
            <person name="Zhan S."/>
            <person name="Wang C."/>
        </authorList>
    </citation>
    <scope>NUCLEOTIDE SEQUENCE [LARGE SCALE GENOMIC DNA]</scope>
    <source>
        <strain evidence="2 3">ARSEF 2679</strain>
    </source>
</reference>